<proteinExistence type="predicted"/>
<evidence type="ECO:0000256" key="1">
    <source>
        <dbReference type="SAM" id="Coils"/>
    </source>
</evidence>
<dbReference type="KEGG" id="osn:115232421"/>
<keyword evidence="1" id="KW-0175">Coiled coil</keyword>
<evidence type="ECO:0000313" key="2">
    <source>
        <dbReference type="Proteomes" id="UP000515154"/>
    </source>
</evidence>
<organism evidence="2 3">
    <name type="scientific">Octopus sinensis</name>
    <name type="common">East Asian common octopus</name>
    <dbReference type="NCBI Taxonomy" id="2607531"/>
    <lineage>
        <taxon>Eukaryota</taxon>
        <taxon>Metazoa</taxon>
        <taxon>Spiralia</taxon>
        <taxon>Lophotrochozoa</taxon>
        <taxon>Mollusca</taxon>
        <taxon>Cephalopoda</taxon>
        <taxon>Coleoidea</taxon>
        <taxon>Octopodiformes</taxon>
        <taxon>Octopoda</taxon>
        <taxon>Incirrata</taxon>
        <taxon>Octopodidae</taxon>
        <taxon>Octopus</taxon>
    </lineage>
</organism>
<keyword evidence="2" id="KW-1185">Reference proteome</keyword>
<reference evidence="3" key="1">
    <citation type="submission" date="2025-08" db="UniProtKB">
        <authorList>
            <consortium name="RefSeq"/>
        </authorList>
    </citation>
    <scope>IDENTIFICATION</scope>
</reference>
<gene>
    <name evidence="3" type="primary">LOC115232421</name>
</gene>
<name>A0A6P7U0C6_9MOLL</name>
<dbReference type="RefSeq" id="XP_029658144.1">
    <property type="nucleotide sequence ID" value="XM_029802284.2"/>
</dbReference>
<accession>A0A6P7U0C6</accession>
<protein>
    <submittedName>
        <fullName evidence="3">Uncharacterized protein LOC115232421 isoform X1</fullName>
    </submittedName>
</protein>
<feature type="coiled-coil region" evidence="1">
    <location>
        <begin position="179"/>
        <end position="217"/>
    </location>
</feature>
<dbReference type="AlphaFoldDB" id="A0A6P7U0C6"/>
<evidence type="ECO:0000313" key="3">
    <source>
        <dbReference type="RefSeq" id="XP_029658144.1"/>
    </source>
</evidence>
<sequence>METKEIAEVYRLMKQLMSEELLFKELHVDCGISNTSVLEIKDKRSASKKLVSQLEARLLLLKFLTTKDKELLDPICYDGTKLSELKELSENLVEKINILIPELNQRFANLQEKIRILADKVTAVKAMSQQYSKLKREKVDKIQEIFEQHLPVSDFYLHEDLLSKIEMAKTACQNGKENLSKLQIKLEDMKGSCEQLSETLSQKENLYQTQNQKLEKQLNLSQQLYQVYESFTGVSLKKYDKNSVQIELKAPQDGGTSLLVTFFFKQSNSGNMLVSDVQVNNSDVYITDCIEHVQKLQNLPSCVKNIISRWHYYSSLKEQINDIQNRLPADWMQHLNRLRVVVGKNANIICTLQLSSADHPNIALLSLRGGDVKMKGNISPTNTDASVKEWVAYLEEYFG</sequence>
<dbReference type="Proteomes" id="UP000515154">
    <property type="component" value="Linkage group LG2"/>
</dbReference>
<feature type="coiled-coil region" evidence="1">
    <location>
        <begin position="93"/>
        <end position="144"/>
    </location>
</feature>